<dbReference type="Pfam" id="PF02195">
    <property type="entry name" value="ParB_N"/>
    <property type="match status" value="1"/>
</dbReference>
<dbReference type="InterPro" id="IPR004437">
    <property type="entry name" value="ParB/RepB/Spo0J"/>
</dbReference>
<protein>
    <submittedName>
        <fullName evidence="6">Stage 0 sporulation protein J</fullName>
    </submittedName>
</protein>
<dbReference type="GO" id="GO:0045881">
    <property type="term" value="P:positive regulation of sporulation resulting in formation of a cellular spore"/>
    <property type="evidence" value="ECO:0007669"/>
    <property type="project" value="TreeGrafter"/>
</dbReference>
<dbReference type="InterPro" id="IPR050336">
    <property type="entry name" value="Chromosome_partition/occlusion"/>
</dbReference>
<sequence length="302" mass="33819">MKDNTMKNPKTPQGPAGAKRKKKALGRGLDSLIPAGTSYNEEKKYFECPVDLIRPNPNQPRTRFSDERLESLARSIQKQGVIQPILLRKEESGYELIAGERRLRAARKAGLSKVPAVIKNLSDKASLEISIVENVQREDLNPIEEAEAYGHLMSEFHLTQEQVAERVGKSRSTVANFLRLRNLPAPIIETLMDGSLGMGHARALLGADDPSIQMAAWRLVVSGGLSVRQTEALVKKLKKEDPAPKKTEKNPDQIYFSRVAEDLSRHFGARVQIRRRGKKGRLEIDFYSDDDLDRLLGMLKGD</sequence>
<proteinExistence type="inferred from homology"/>
<dbReference type="SUPFAM" id="SSF109709">
    <property type="entry name" value="KorB DNA-binding domain-like"/>
    <property type="match status" value="1"/>
</dbReference>
<dbReference type="FunFam" id="1.10.10.2830:FF:000001">
    <property type="entry name" value="Chromosome partitioning protein ParB"/>
    <property type="match status" value="1"/>
</dbReference>
<dbReference type="Gene3D" id="1.10.10.2830">
    <property type="match status" value="1"/>
</dbReference>
<dbReference type="InterPro" id="IPR041468">
    <property type="entry name" value="HTH_ParB/Spo0J"/>
</dbReference>
<dbReference type="Pfam" id="PF17762">
    <property type="entry name" value="HTH_ParB"/>
    <property type="match status" value="1"/>
</dbReference>
<dbReference type="CDD" id="cd00093">
    <property type="entry name" value="HTH_XRE"/>
    <property type="match status" value="1"/>
</dbReference>
<name>A0A484HJA9_9BACT</name>
<organism evidence="6">
    <name type="scientific">uncultured Desulfobacteraceae bacterium</name>
    <dbReference type="NCBI Taxonomy" id="218296"/>
    <lineage>
        <taxon>Bacteria</taxon>
        <taxon>Pseudomonadati</taxon>
        <taxon>Thermodesulfobacteriota</taxon>
        <taxon>Desulfobacteria</taxon>
        <taxon>Desulfobacterales</taxon>
        <taxon>Desulfobacteraceae</taxon>
        <taxon>environmental samples</taxon>
    </lineage>
</organism>
<dbReference type="SUPFAM" id="SSF110849">
    <property type="entry name" value="ParB/Sulfiredoxin"/>
    <property type="match status" value="1"/>
</dbReference>
<dbReference type="AlphaFoldDB" id="A0A484HJA9"/>
<dbReference type="GO" id="GO:0005694">
    <property type="term" value="C:chromosome"/>
    <property type="evidence" value="ECO:0007669"/>
    <property type="project" value="TreeGrafter"/>
</dbReference>
<dbReference type="CDD" id="cd16393">
    <property type="entry name" value="SPO0J_N"/>
    <property type="match status" value="1"/>
</dbReference>
<dbReference type="PANTHER" id="PTHR33375:SF1">
    <property type="entry name" value="CHROMOSOME-PARTITIONING PROTEIN PARB-RELATED"/>
    <property type="match status" value="1"/>
</dbReference>
<evidence type="ECO:0000256" key="1">
    <source>
        <dbReference type="ARBA" id="ARBA00006295"/>
    </source>
</evidence>
<feature type="compositionally biased region" description="Polar residues" evidence="4">
    <location>
        <begin position="1"/>
        <end position="11"/>
    </location>
</feature>
<dbReference type="SMART" id="SM00470">
    <property type="entry name" value="ParB"/>
    <property type="match status" value="1"/>
</dbReference>
<dbReference type="EMBL" id="CAACVI010000045">
    <property type="protein sequence ID" value="VEN74837.1"/>
    <property type="molecule type" value="Genomic_DNA"/>
</dbReference>
<dbReference type="Pfam" id="PF23552">
    <property type="entry name" value="ParB_C"/>
    <property type="match status" value="1"/>
</dbReference>
<dbReference type="InterPro" id="IPR001387">
    <property type="entry name" value="Cro/C1-type_HTH"/>
</dbReference>
<gene>
    <name evidence="6" type="primary">spo0J</name>
    <name evidence="6" type="ORF">EPICR_50113</name>
</gene>
<feature type="region of interest" description="Disordered" evidence="4">
    <location>
        <begin position="1"/>
        <end position="33"/>
    </location>
</feature>
<accession>A0A484HJA9</accession>
<comment type="similarity">
    <text evidence="1">Belongs to the ParB family.</text>
</comment>
<dbReference type="PANTHER" id="PTHR33375">
    <property type="entry name" value="CHROMOSOME-PARTITIONING PROTEIN PARB-RELATED"/>
    <property type="match status" value="1"/>
</dbReference>
<evidence type="ECO:0000256" key="4">
    <source>
        <dbReference type="SAM" id="MobiDB-lite"/>
    </source>
</evidence>
<evidence type="ECO:0000313" key="6">
    <source>
        <dbReference type="EMBL" id="VEN74837.1"/>
    </source>
</evidence>
<feature type="domain" description="ParB-like N-terminal" evidence="5">
    <location>
        <begin position="46"/>
        <end position="135"/>
    </location>
</feature>
<evidence type="ECO:0000256" key="3">
    <source>
        <dbReference type="ARBA" id="ARBA00023125"/>
    </source>
</evidence>
<dbReference type="InterPro" id="IPR057240">
    <property type="entry name" value="ParB_dimer_C"/>
</dbReference>
<evidence type="ECO:0000256" key="2">
    <source>
        <dbReference type="ARBA" id="ARBA00022829"/>
    </source>
</evidence>
<dbReference type="InterPro" id="IPR036086">
    <property type="entry name" value="ParB/Sulfiredoxin_sf"/>
</dbReference>
<dbReference type="GO" id="GO:0007059">
    <property type="term" value="P:chromosome segregation"/>
    <property type="evidence" value="ECO:0007669"/>
    <property type="project" value="UniProtKB-KW"/>
</dbReference>
<dbReference type="FunFam" id="3.90.1530.30:FF:000001">
    <property type="entry name" value="Chromosome partitioning protein ParB"/>
    <property type="match status" value="1"/>
</dbReference>
<dbReference type="NCBIfam" id="TIGR00180">
    <property type="entry name" value="parB_part"/>
    <property type="match status" value="1"/>
</dbReference>
<keyword evidence="3" id="KW-0238">DNA-binding</keyword>
<dbReference type="GO" id="GO:0003677">
    <property type="term" value="F:DNA binding"/>
    <property type="evidence" value="ECO:0007669"/>
    <property type="project" value="UniProtKB-KW"/>
</dbReference>
<evidence type="ECO:0000259" key="5">
    <source>
        <dbReference type="SMART" id="SM00470"/>
    </source>
</evidence>
<reference evidence="6" key="1">
    <citation type="submission" date="2019-01" db="EMBL/GenBank/DDBJ databases">
        <authorList>
            <consortium name="Genoscope - CEA"/>
            <person name="William W."/>
        </authorList>
    </citation>
    <scope>NUCLEOTIDE SEQUENCE</scope>
    <source>
        <strain evidence="6">CR-1</strain>
    </source>
</reference>
<dbReference type="Gene3D" id="3.90.1530.30">
    <property type="match status" value="1"/>
</dbReference>
<dbReference type="InterPro" id="IPR003115">
    <property type="entry name" value="ParB_N"/>
</dbReference>
<keyword evidence="2" id="KW-0159">Chromosome partition</keyword>